<sequence>MEISAIASIPRASSLPISSSNSIFFNSDRTNLLLKNSTKSKCLVLRRNRAQRGLTTRCLFGLGVPELAVIAGVVALVFGPKKLPEVGRSIGKTVKSFQQVGKMMYSTDSSETSSDASDNEWDTTELVLCQAITLNKFNKRPYRTDALSGR</sequence>
<dbReference type="HAMAP" id="MF_00236">
    <property type="entry name" value="TatA_E"/>
    <property type="match status" value="1"/>
</dbReference>
<evidence type="ECO:0000313" key="10">
    <source>
        <dbReference type="EMBL" id="KAF5191706.1"/>
    </source>
</evidence>
<evidence type="ECO:0000313" key="11">
    <source>
        <dbReference type="Proteomes" id="UP000554482"/>
    </source>
</evidence>
<comment type="caution">
    <text evidence="10">The sequence shown here is derived from an EMBL/GenBank/DDBJ whole genome shotgun (WGS) entry which is preliminary data.</text>
</comment>
<accession>A0A7J6W2U9</accession>
<dbReference type="OrthoDB" id="1923722at2759"/>
<evidence type="ECO:0000256" key="9">
    <source>
        <dbReference type="SAM" id="Phobius"/>
    </source>
</evidence>
<evidence type="ECO:0000256" key="2">
    <source>
        <dbReference type="ARBA" id="ARBA00022448"/>
    </source>
</evidence>
<dbReference type="Gene3D" id="1.20.5.3310">
    <property type="match status" value="1"/>
</dbReference>
<evidence type="ECO:0000256" key="4">
    <source>
        <dbReference type="ARBA" id="ARBA00022927"/>
    </source>
</evidence>
<dbReference type="Proteomes" id="UP000554482">
    <property type="component" value="Unassembled WGS sequence"/>
</dbReference>
<gene>
    <name evidence="10" type="ORF">FRX31_018710</name>
</gene>
<evidence type="ECO:0000256" key="8">
    <source>
        <dbReference type="ARBA" id="ARBA00025340"/>
    </source>
</evidence>
<keyword evidence="5 9" id="KW-1133">Transmembrane helix</keyword>
<evidence type="ECO:0000256" key="6">
    <source>
        <dbReference type="ARBA" id="ARBA00023010"/>
    </source>
</evidence>
<name>A0A7J6W2U9_THATH</name>
<dbReference type="GO" id="GO:0043953">
    <property type="term" value="P:protein transport by the Tat complex"/>
    <property type="evidence" value="ECO:0007669"/>
    <property type="project" value="InterPro"/>
</dbReference>
<feature type="non-terminal residue" evidence="10">
    <location>
        <position position="150"/>
    </location>
</feature>
<proteinExistence type="inferred from homology"/>
<keyword evidence="2" id="KW-0813">Transport</keyword>
<keyword evidence="6" id="KW-0811">Translocation</keyword>
<evidence type="ECO:0000256" key="3">
    <source>
        <dbReference type="ARBA" id="ARBA00022692"/>
    </source>
</evidence>
<dbReference type="GO" id="GO:0009535">
    <property type="term" value="C:chloroplast thylakoid membrane"/>
    <property type="evidence" value="ECO:0007669"/>
    <property type="project" value="UniProtKB-SubCell"/>
</dbReference>
<keyword evidence="7 9" id="KW-0472">Membrane</keyword>
<dbReference type="NCBIfam" id="TIGR01411">
    <property type="entry name" value="tatAE"/>
    <property type="match status" value="1"/>
</dbReference>
<reference evidence="10 11" key="1">
    <citation type="submission" date="2020-06" db="EMBL/GenBank/DDBJ databases">
        <title>Transcriptomic and genomic resources for Thalictrum thalictroides and T. hernandezii: Facilitating candidate gene discovery in an emerging model plant lineage.</title>
        <authorList>
            <person name="Arias T."/>
            <person name="Riano-Pachon D.M."/>
            <person name="Di Stilio V.S."/>
        </authorList>
    </citation>
    <scope>NUCLEOTIDE SEQUENCE [LARGE SCALE GENOMIC DNA]</scope>
    <source>
        <strain evidence="11">cv. WT478/WT964</strain>
        <tissue evidence="10">Leaves</tissue>
    </source>
</reference>
<dbReference type="AlphaFoldDB" id="A0A7J6W2U9"/>
<dbReference type="EMBL" id="JABWDY010022457">
    <property type="protein sequence ID" value="KAF5191706.1"/>
    <property type="molecule type" value="Genomic_DNA"/>
</dbReference>
<feature type="transmembrane region" description="Helical" evidence="9">
    <location>
        <begin position="58"/>
        <end position="79"/>
    </location>
</feature>
<protein>
    <submittedName>
        <fullName evidence="10">Sec-independent protein translocase protein tata protein</fullName>
    </submittedName>
</protein>
<evidence type="ECO:0000256" key="7">
    <source>
        <dbReference type="ARBA" id="ARBA00023136"/>
    </source>
</evidence>
<organism evidence="10 11">
    <name type="scientific">Thalictrum thalictroides</name>
    <name type="common">Rue-anemone</name>
    <name type="synonym">Anemone thalictroides</name>
    <dbReference type="NCBI Taxonomy" id="46969"/>
    <lineage>
        <taxon>Eukaryota</taxon>
        <taxon>Viridiplantae</taxon>
        <taxon>Streptophyta</taxon>
        <taxon>Embryophyta</taxon>
        <taxon>Tracheophyta</taxon>
        <taxon>Spermatophyta</taxon>
        <taxon>Magnoliopsida</taxon>
        <taxon>Ranunculales</taxon>
        <taxon>Ranunculaceae</taxon>
        <taxon>Thalictroideae</taxon>
        <taxon>Thalictrum</taxon>
    </lineage>
</organism>
<dbReference type="Pfam" id="PF02416">
    <property type="entry name" value="TatA_B_E"/>
    <property type="match status" value="1"/>
</dbReference>
<keyword evidence="3 9" id="KW-0812">Transmembrane</keyword>
<keyword evidence="11" id="KW-1185">Reference proteome</keyword>
<comment type="function">
    <text evidence="8">Part of the twin-arginine translocation (Tat) system that transports large folded proteins containing a characteristic twin-arginine motif in their signal peptide across the thylakoid membrane. Involved in delta pH-dependent protein transport required for chloroplast development, especially thylakoid membrane formation. TATC and TATB mediate precursor recognition, whereas TATA facilitates translocation.</text>
</comment>
<dbReference type="InterPro" id="IPR006312">
    <property type="entry name" value="TatA/E"/>
</dbReference>
<evidence type="ECO:0000256" key="5">
    <source>
        <dbReference type="ARBA" id="ARBA00022989"/>
    </source>
</evidence>
<comment type="subcellular location">
    <subcellularLocation>
        <location evidence="1">Plastid</location>
        <location evidence="1">Chloroplast thylakoid membrane</location>
        <topology evidence="1">Single-pass membrane protein</topology>
    </subcellularLocation>
</comment>
<dbReference type="PANTHER" id="PTHR33162:SF1">
    <property type="entry name" value="SEC-INDEPENDENT PROTEIN TRANSLOCASE PROTEIN TATA, CHLOROPLASTIC"/>
    <property type="match status" value="1"/>
</dbReference>
<dbReference type="GO" id="GO:0006886">
    <property type="term" value="P:intracellular protein transport"/>
    <property type="evidence" value="ECO:0007669"/>
    <property type="project" value="UniProtKB-ARBA"/>
</dbReference>
<evidence type="ECO:0000256" key="1">
    <source>
        <dbReference type="ARBA" id="ARBA00004581"/>
    </source>
</evidence>
<dbReference type="PANTHER" id="PTHR33162">
    <property type="entry name" value="SEC-INDEPENDENT PROTEIN TRANSLOCASE PROTEIN TATA, CHLOROPLASTIC"/>
    <property type="match status" value="1"/>
</dbReference>
<keyword evidence="4" id="KW-0653">Protein transport</keyword>
<dbReference type="InterPro" id="IPR003369">
    <property type="entry name" value="TatA/B/E"/>
</dbReference>